<dbReference type="HOGENOM" id="CLU_028871_5_0_11"/>
<dbReference type="SUPFAM" id="SSF53850">
    <property type="entry name" value="Periplasmic binding protein-like II"/>
    <property type="match status" value="1"/>
</dbReference>
<dbReference type="GeneID" id="91487851"/>
<dbReference type="Gene3D" id="3.40.190.10">
    <property type="entry name" value="Periplasmic binding protein-like II"/>
    <property type="match status" value="2"/>
</dbReference>
<keyword evidence="4" id="KW-1185">Reference proteome</keyword>
<dbReference type="EMBL" id="CP002041">
    <property type="protein sequence ID" value="ADH70318.1"/>
    <property type="molecule type" value="Genomic_DNA"/>
</dbReference>
<dbReference type="PANTHER" id="PTHR30024">
    <property type="entry name" value="ALIPHATIC SULFONATES-BINDING PROTEIN-RELATED"/>
    <property type="match status" value="1"/>
</dbReference>
<feature type="compositionally biased region" description="Basic and acidic residues" evidence="1">
    <location>
        <begin position="365"/>
        <end position="377"/>
    </location>
</feature>
<dbReference type="KEGG" id="nda:Ndas_4935"/>
<feature type="region of interest" description="Disordered" evidence="1">
    <location>
        <begin position="330"/>
        <end position="377"/>
    </location>
</feature>
<protein>
    <submittedName>
        <fullName evidence="3">NMT1/THI5 like domain protein</fullName>
    </submittedName>
</protein>
<feature type="domain" description="SsuA/THI5-like" evidence="2">
    <location>
        <begin position="53"/>
        <end position="261"/>
    </location>
</feature>
<dbReference type="Pfam" id="PF09084">
    <property type="entry name" value="NMT1"/>
    <property type="match status" value="1"/>
</dbReference>
<dbReference type="eggNOG" id="COG0715">
    <property type="taxonomic scope" value="Bacteria"/>
</dbReference>
<dbReference type="InterPro" id="IPR006311">
    <property type="entry name" value="TAT_signal"/>
</dbReference>
<dbReference type="AlphaFoldDB" id="D7B810"/>
<organism evidence="3 4">
    <name type="scientific">Nocardiopsis dassonvillei (strain ATCC 23218 / DSM 43111 / CIP 107115 / JCM 7437 / KCTC 9190 / NBRC 14626 / NCTC 10488 / NRRL B-5397 / IMRU 509)</name>
    <name type="common">Actinomadura dassonvillei</name>
    <dbReference type="NCBI Taxonomy" id="446468"/>
    <lineage>
        <taxon>Bacteria</taxon>
        <taxon>Bacillati</taxon>
        <taxon>Actinomycetota</taxon>
        <taxon>Actinomycetes</taxon>
        <taxon>Streptosporangiales</taxon>
        <taxon>Nocardiopsidaceae</taxon>
        <taxon>Nocardiopsis</taxon>
    </lineage>
</organism>
<dbReference type="PROSITE" id="PS51318">
    <property type="entry name" value="TAT"/>
    <property type="match status" value="1"/>
</dbReference>
<proteinExistence type="predicted"/>
<evidence type="ECO:0000256" key="1">
    <source>
        <dbReference type="SAM" id="MobiDB-lite"/>
    </source>
</evidence>
<dbReference type="STRING" id="446468.Ndas_4935"/>
<dbReference type="PROSITE" id="PS51257">
    <property type="entry name" value="PROKAR_LIPOPROTEIN"/>
    <property type="match status" value="1"/>
</dbReference>
<gene>
    <name evidence="3" type="ordered locus">Ndas_4935</name>
</gene>
<dbReference type="OrthoDB" id="506341at2"/>
<geneLocation type="plasmid" evidence="4">
    <name>pNDAS01</name>
</geneLocation>
<accession>D7B810</accession>
<dbReference type="InterPro" id="IPR015168">
    <property type="entry name" value="SsuA/THI5"/>
</dbReference>
<dbReference type="Proteomes" id="UP000002219">
    <property type="component" value="Chromosome 2"/>
</dbReference>
<name>D7B810_NOCDD</name>
<evidence type="ECO:0000313" key="4">
    <source>
        <dbReference type="Proteomes" id="UP000002219"/>
    </source>
</evidence>
<dbReference type="RefSeq" id="WP_013155925.1">
    <property type="nucleotide sequence ID" value="NC_014211.1"/>
</dbReference>
<sequence length="377" mass="39988">MHTRRDILRYTAAAGAALPLLSACGPPGSGAAGASPVIRYQGWTGDVLLPELAEDLGYLDGIGLEWIGDTTSGPQDIQAAATGSTDVGGAFNGAIAKLAAAGAPVTAVLAYYGADEETHNGYYVLEDSDITGARDLVGKRVSMNTLGAHHEFVVREWLAREGLTNEEIARVELTVVPPVNAEQTLRNGQVEVATLGDLLREVALERGGIRPLFTDHGLYGAFSYGSLVLRDDFIEAHEDTVQAFVGGVARAIRWTQTTPREEVVDRYTDIIGRRGRNESAEAVRYWRSTGVAGPGGVIAPDEFRTWIDWLVRNGELDEGAVEAEELFTNDYNPYANGTYPEDSGPDGRPLAEGGAPGDGASGGADDTRRAAGDGGNR</sequence>
<evidence type="ECO:0000259" key="2">
    <source>
        <dbReference type="Pfam" id="PF09084"/>
    </source>
</evidence>
<evidence type="ECO:0000313" key="3">
    <source>
        <dbReference type="EMBL" id="ADH70318.1"/>
    </source>
</evidence>
<reference evidence="3 4" key="1">
    <citation type="journal article" date="2010" name="Stand. Genomic Sci.">
        <title>Complete genome sequence of Nocardiopsis dassonvillei type strain (IMRU 509).</title>
        <authorList>
            <person name="Sun H."/>
            <person name="Lapidus A."/>
            <person name="Nolan M."/>
            <person name="Lucas S."/>
            <person name="Del Rio T.G."/>
            <person name="Tice H."/>
            <person name="Cheng J.F."/>
            <person name="Tapia R."/>
            <person name="Han C."/>
            <person name="Goodwin L."/>
            <person name="Pitluck S."/>
            <person name="Pagani I."/>
            <person name="Ivanova N."/>
            <person name="Mavromatis K."/>
            <person name="Mikhailova N."/>
            <person name="Pati A."/>
            <person name="Chen A."/>
            <person name="Palaniappan K."/>
            <person name="Land M."/>
            <person name="Hauser L."/>
            <person name="Chang Y.J."/>
            <person name="Jeffries C.D."/>
            <person name="Djao O.D."/>
            <person name="Rohde M."/>
            <person name="Sikorski J."/>
            <person name="Goker M."/>
            <person name="Woyke T."/>
            <person name="Bristow J."/>
            <person name="Eisen J.A."/>
            <person name="Markowitz V."/>
            <person name="Hugenholtz P."/>
            <person name="Kyrpides N.C."/>
            <person name="Klenk H.P."/>
        </authorList>
    </citation>
    <scope>NUCLEOTIDE SEQUENCE [LARGE SCALE GENOMIC DNA]</scope>
    <source>
        <strain evidence="4">ATCC 23218 / DSM 43111 / CIP 107115 / JCM 7437 / KCTC 9190 / NBRC 14626 / NCTC 10488 / NRRL B-5397 / IMRU 509</strain>
        <plasmid evidence="4">Chromosome 2</plasmid>
    </source>
</reference>